<dbReference type="Proteomes" id="UP001497497">
    <property type="component" value="Unassembled WGS sequence"/>
</dbReference>
<comment type="caution">
    <text evidence="1">The sequence shown here is derived from an EMBL/GenBank/DDBJ whole genome shotgun (WGS) entry which is preliminary data.</text>
</comment>
<sequence>MASSENFEENINTFIKAKTGEQIYLDLTTENVIQLKPVCKRGSVPLGAFWVHVFQHSNNYPVYSYPYKRLYHAGRPFELQLRIDGISININLSSGYLIFKGSHVIDWFVSRFLGILEGYALPPGKSSKELRDQYTQEEMEALKRERKICYKQMIDEWPSNALKMEAKIMEAGRQTTNQEPISLEGFLKAEDLETYCPIADLLDEVEVTQQLVKLETGRVIQGNVLYRLWKSTLNSWLSDKDGKVYIITPHIDCDRLVDICQLFLKNRLTACLDTLCIPMSNLYGRFASVRSQAIQQFPPRDQVFIEYKIYSNVVYPVVDFVTSFIAMVKDGKARVLQTNTDFDRASFLTTTSVTVQYKEIDETEFLKAYLDPIIG</sequence>
<reference evidence="1 2" key="1">
    <citation type="submission" date="2024-04" db="EMBL/GenBank/DDBJ databases">
        <authorList>
            <consortium name="Genoscope - CEA"/>
            <person name="William W."/>
        </authorList>
    </citation>
    <scope>NUCLEOTIDE SEQUENCE [LARGE SCALE GENOMIC DNA]</scope>
</reference>
<keyword evidence="2" id="KW-1185">Reference proteome</keyword>
<organism evidence="1 2">
    <name type="scientific">Lymnaea stagnalis</name>
    <name type="common">Great pond snail</name>
    <name type="synonym">Helix stagnalis</name>
    <dbReference type="NCBI Taxonomy" id="6523"/>
    <lineage>
        <taxon>Eukaryota</taxon>
        <taxon>Metazoa</taxon>
        <taxon>Spiralia</taxon>
        <taxon>Lophotrochozoa</taxon>
        <taxon>Mollusca</taxon>
        <taxon>Gastropoda</taxon>
        <taxon>Heterobranchia</taxon>
        <taxon>Euthyneura</taxon>
        <taxon>Panpulmonata</taxon>
        <taxon>Hygrophila</taxon>
        <taxon>Lymnaeoidea</taxon>
        <taxon>Lymnaeidae</taxon>
        <taxon>Lymnaea</taxon>
    </lineage>
</organism>
<protein>
    <submittedName>
        <fullName evidence="1">Uncharacterized protein</fullName>
    </submittedName>
</protein>
<evidence type="ECO:0000313" key="1">
    <source>
        <dbReference type="EMBL" id="CAL1542415.1"/>
    </source>
</evidence>
<name>A0AAV2IAG5_LYMST</name>
<dbReference type="AlphaFoldDB" id="A0AAV2IAG5"/>
<evidence type="ECO:0000313" key="2">
    <source>
        <dbReference type="Proteomes" id="UP001497497"/>
    </source>
</evidence>
<dbReference type="EMBL" id="CAXITT010000484">
    <property type="protein sequence ID" value="CAL1542415.1"/>
    <property type="molecule type" value="Genomic_DNA"/>
</dbReference>
<proteinExistence type="predicted"/>
<gene>
    <name evidence="1" type="ORF">GSLYS_00016009001</name>
</gene>
<accession>A0AAV2IAG5</accession>